<dbReference type="PANTHER" id="PTHR46657:SF1">
    <property type="entry name" value="CENTROSOMAL PROTEIN OF 128 KDA"/>
    <property type="match status" value="1"/>
</dbReference>
<evidence type="ECO:0000313" key="3">
    <source>
        <dbReference type="Ensembl" id="ENSPMGP00000000754.1"/>
    </source>
</evidence>
<feature type="compositionally biased region" description="Basic and acidic residues" evidence="2">
    <location>
        <begin position="346"/>
        <end position="366"/>
    </location>
</feature>
<dbReference type="GO" id="GO:0005814">
    <property type="term" value="C:centriole"/>
    <property type="evidence" value="ECO:0007669"/>
    <property type="project" value="TreeGrafter"/>
</dbReference>
<dbReference type="AlphaFoldDB" id="A0A3B3Z886"/>
<feature type="coiled-coil region" evidence="1">
    <location>
        <begin position="672"/>
        <end position="727"/>
    </location>
</feature>
<dbReference type="PANTHER" id="PTHR46657">
    <property type="entry name" value="CENTROSOMAL PROTEIN OF 128 KDA"/>
    <property type="match status" value="1"/>
</dbReference>
<protein>
    <recommendedName>
        <fullName evidence="5">Centrosomal protein 128</fullName>
    </recommendedName>
</protein>
<name>A0A3B3Z886_9GOBI</name>
<evidence type="ECO:0000256" key="2">
    <source>
        <dbReference type="SAM" id="MobiDB-lite"/>
    </source>
</evidence>
<feature type="compositionally biased region" description="Basic and acidic residues" evidence="2">
    <location>
        <begin position="597"/>
        <end position="620"/>
    </location>
</feature>
<keyword evidence="4" id="KW-1185">Reference proteome</keyword>
<accession>A0A3B3Z886</accession>
<organism evidence="3 4">
    <name type="scientific">Periophthalmus magnuspinnatus</name>
    <dbReference type="NCBI Taxonomy" id="409849"/>
    <lineage>
        <taxon>Eukaryota</taxon>
        <taxon>Metazoa</taxon>
        <taxon>Chordata</taxon>
        <taxon>Craniata</taxon>
        <taxon>Vertebrata</taxon>
        <taxon>Euteleostomi</taxon>
        <taxon>Actinopterygii</taxon>
        <taxon>Neopterygii</taxon>
        <taxon>Teleostei</taxon>
        <taxon>Neoteleostei</taxon>
        <taxon>Acanthomorphata</taxon>
        <taxon>Gobiaria</taxon>
        <taxon>Gobiiformes</taxon>
        <taxon>Gobioidei</taxon>
        <taxon>Gobiidae</taxon>
        <taxon>Oxudercinae</taxon>
        <taxon>Periophthalmus</taxon>
    </lineage>
</organism>
<reference evidence="3" key="1">
    <citation type="submission" date="2025-08" db="UniProtKB">
        <authorList>
            <consortium name="Ensembl"/>
        </authorList>
    </citation>
    <scope>IDENTIFICATION</scope>
</reference>
<evidence type="ECO:0008006" key="5">
    <source>
        <dbReference type="Google" id="ProtNLM"/>
    </source>
</evidence>
<dbReference type="Proteomes" id="UP000261520">
    <property type="component" value="Unplaced"/>
</dbReference>
<feature type="compositionally biased region" description="Basic and acidic residues" evidence="2">
    <location>
        <begin position="23"/>
        <end position="34"/>
    </location>
</feature>
<dbReference type="InterPro" id="IPR026652">
    <property type="entry name" value="CEP128"/>
</dbReference>
<sequence length="783" mass="91632">MNTSSESDTYERTRGQRVRGRRQSRDRGRARDAPTSEISSKISTLANTLQSTSKNLNKVDRMLGQYREHTDDQAEAMALLRENLEDSISQLQAQRLSGRSGTKSASIHTLHQSLRDLRSDQQRLADDLGREILRRNRYCMFSDIFNSVQSIKLPHLFTAVIVTERSDLEKEVSELKEQLRRASVMGEVEELKRALAREEKEKSQLSLQVQVCLLFCMQLEEMLEDSKRSRDELKSKAQEAIRQWRAKCKRLQREREEVRNQTRPCSGSHAEKTLQQTEAARRELAEILGRLAHREEELRRKDVELSDSRQRQLSLEQEIREAYTSLEQEARNQVAVHKRLKEENQRLEERMESQVHRQQKDEEQHTELQNTVKQVTSSHAQLVQRLSEEESLRKELQKSHSELRDKLMSVQEERAALGKQLQLQREVHQKELDNMKEGKSKKERDLQDMLRLFTQERDELQRHLKEVKADAASDRELCEALRIKLDRMKDECDKLAAQLSSKEDAHSLLQRKHQLLREELDHKVRSNERRRTSESELILLKEKVSKMEAEQEAVLTAMGEELDIACRQLAKNGEDKLQVHASKVRWLCEEVRERNKREQSLRRQHQHTKDQLKALRHSQDSEQADLLQRLDQQEKLLHSLSNEKHGMPLQTDNHLIQAALDRLEAIPEKQSLMDNFKDLEESQRQREEVEQRYSKYKEIVWDLQNQLDESKRKIQEYREEKLDATSRSLRLAALSSSIKGPGAFLSSSLRSDSLCGYLYNPPDTASITHFDASHVFFTLCFAG</sequence>
<feature type="region of interest" description="Disordered" evidence="2">
    <location>
        <begin position="597"/>
        <end position="621"/>
    </location>
</feature>
<dbReference type="GO" id="GO:0000922">
    <property type="term" value="C:spindle pole"/>
    <property type="evidence" value="ECO:0007669"/>
    <property type="project" value="TreeGrafter"/>
</dbReference>
<proteinExistence type="predicted"/>
<dbReference type="Ensembl" id="ENSPMGT00000000794.1">
    <property type="protein sequence ID" value="ENSPMGP00000000754.1"/>
    <property type="gene ID" value="ENSPMGG00000000638.1"/>
</dbReference>
<feature type="region of interest" description="Disordered" evidence="2">
    <location>
        <begin position="346"/>
        <end position="388"/>
    </location>
</feature>
<evidence type="ECO:0000313" key="4">
    <source>
        <dbReference type="Proteomes" id="UP000261520"/>
    </source>
</evidence>
<feature type="compositionally biased region" description="Polar residues" evidence="2">
    <location>
        <begin position="367"/>
        <end position="381"/>
    </location>
</feature>
<evidence type="ECO:0000256" key="1">
    <source>
        <dbReference type="SAM" id="Coils"/>
    </source>
</evidence>
<keyword evidence="1" id="KW-0175">Coiled coil</keyword>
<feature type="region of interest" description="Disordered" evidence="2">
    <location>
        <begin position="1"/>
        <end position="38"/>
    </location>
</feature>
<dbReference type="STRING" id="409849.ENSPMGP00000000754"/>
<reference evidence="3" key="2">
    <citation type="submission" date="2025-09" db="UniProtKB">
        <authorList>
            <consortium name="Ensembl"/>
        </authorList>
    </citation>
    <scope>IDENTIFICATION</scope>
</reference>
<feature type="coiled-coil region" evidence="1">
    <location>
        <begin position="165"/>
        <end position="261"/>
    </location>
</feature>